<name>A0A151JUH6_9HYME</name>
<dbReference type="Proteomes" id="UP000078541">
    <property type="component" value="Unassembled WGS sequence"/>
</dbReference>
<sequence length="84" mass="10111">MREHNTQYLENLNVWAGILHNRLISLFLVYRNLNTANYEDMLRNQIVLTIRRIAGENFEHVWFQQYGAHFEQNVRAYLGTIFPD</sequence>
<dbReference type="PANTHER" id="PTHR47326:SF1">
    <property type="entry name" value="HTH PSQ-TYPE DOMAIN-CONTAINING PROTEIN"/>
    <property type="match status" value="1"/>
</dbReference>
<reference evidence="1 2" key="1">
    <citation type="submission" date="2016-03" db="EMBL/GenBank/DDBJ databases">
        <title>Trachymyrmex septentrionalis WGS genome.</title>
        <authorList>
            <person name="Nygaard S."/>
            <person name="Hu H."/>
            <person name="Boomsma J."/>
            <person name="Zhang G."/>
        </authorList>
    </citation>
    <scope>NUCLEOTIDE SEQUENCE [LARGE SCALE GENOMIC DNA]</scope>
    <source>
        <strain evidence="1">Tsep2-gDNA-1</strain>
        <tissue evidence="1">Whole body</tissue>
    </source>
</reference>
<dbReference type="PANTHER" id="PTHR47326">
    <property type="entry name" value="TRANSPOSABLE ELEMENT TC3 TRANSPOSASE-LIKE PROTEIN"/>
    <property type="match status" value="1"/>
</dbReference>
<protein>
    <submittedName>
        <fullName evidence="1">Uncharacterized protein</fullName>
    </submittedName>
</protein>
<dbReference type="Gene3D" id="3.30.420.10">
    <property type="entry name" value="Ribonuclease H-like superfamily/Ribonuclease H"/>
    <property type="match status" value="1"/>
</dbReference>
<dbReference type="AlphaFoldDB" id="A0A151JUH6"/>
<accession>A0A151JUH6</accession>
<proteinExistence type="predicted"/>
<dbReference type="GO" id="GO:0003676">
    <property type="term" value="F:nucleic acid binding"/>
    <property type="evidence" value="ECO:0007669"/>
    <property type="project" value="InterPro"/>
</dbReference>
<dbReference type="EMBL" id="KQ981764">
    <property type="protein sequence ID" value="KYN36026.1"/>
    <property type="molecule type" value="Genomic_DNA"/>
</dbReference>
<gene>
    <name evidence="1" type="ORF">ALC56_09626</name>
</gene>
<keyword evidence="2" id="KW-1185">Reference proteome</keyword>
<evidence type="ECO:0000313" key="1">
    <source>
        <dbReference type="EMBL" id="KYN36026.1"/>
    </source>
</evidence>
<dbReference type="InterPro" id="IPR036397">
    <property type="entry name" value="RNaseH_sf"/>
</dbReference>
<organism evidence="1 2">
    <name type="scientific">Trachymyrmex septentrionalis</name>
    <dbReference type="NCBI Taxonomy" id="34720"/>
    <lineage>
        <taxon>Eukaryota</taxon>
        <taxon>Metazoa</taxon>
        <taxon>Ecdysozoa</taxon>
        <taxon>Arthropoda</taxon>
        <taxon>Hexapoda</taxon>
        <taxon>Insecta</taxon>
        <taxon>Pterygota</taxon>
        <taxon>Neoptera</taxon>
        <taxon>Endopterygota</taxon>
        <taxon>Hymenoptera</taxon>
        <taxon>Apocrita</taxon>
        <taxon>Aculeata</taxon>
        <taxon>Formicoidea</taxon>
        <taxon>Formicidae</taxon>
        <taxon>Myrmicinae</taxon>
        <taxon>Trachymyrmex</taxon>
    </lineage>
</organism>
<evidence type="ECO:0000313" key="2">
    <source>
        <dbReference type="Proteomes" id="UP000078541"/>
    </source>
</evidence>